<gene>
    <name evidence="10" type="primary">iscS</name>
    <name evidence="10" type="ORF">N24_1186</name>
</gene>
<evidence type="ECO:0000256" key="4">
    <source>
        <dbReference type="ARBA" id="ARBA00022723"/>
    </source>
</evidence>
<dbReference type="GO" id="GO:0046872">
    <property type="term" value="F:metal ion binding"/>
    <property type="evidence" value="ECO:0007669"/>
    <property type="project" value="UniProtKB-KW"/>
</dbReference>
<dbReference type="InterPro" id="IPR015424">
    <property type="entry name" value="PyrdxlP-dep_Trfase"/>
</dbReference>
<dbReference type="PANTHER" id="PTHR11601:SF34">
    <property type="entry name" value="CYSTEINE DESULFURASE"/>
    <property type="match status" value="1"/>
</dbReference>
<keyword evidence="4" id="KW-0479">Metal-binding</keyword>
<evidence type="ECO:0000256" key="3">
    <source>
        <dbReference type="ARBA" id="ARBA00022679"/>
    </source>
</evidence>
<evidence type="ECO:0000256" key="6">
    <source>
        <dbReference type="ARBA" id="ARBA00023004"/>
    </source>
</evidence>
<dbReference type="Proteomes" id="UP000218244">
    <property type="component" value="Chromosome"/>
</dbReference>
<proteinExistence type="inferred from homology"/>
<dbReference type="AlphaFoldDB" id="A0A169RUB6"/>
<evidence type="ECO:0000313" key="11">
    <source>
        <dbReference type="Proteomes" id="UP000218244"/>
    </source>
</evidence>
<feature type="domain" description="Aminotransferase class V" evidence="9">
    <location>
        <begin position="2"/>
        <end position="343"/>
    </location>
</feature>
<keyword evidence="3" id="KW-0808">Transferase</keyword>
<dbReference type="KEGG" id="csur:N24_1186"/>
<dbReference type="PIRSF" id="PIRSF005572">
    <property type="entry name" value="NifS"/>
    <property type="match status" value="1"/>
</dbReference>
<organism evidence="10 11">
    <name type="scientific">Corynebacterium suranareeae</name>
    <dbReference type="NCBI Taxonomy" id="2506452"/>
    <lineage>
        <taxon>Bacteria</taxon>
        <taxon>Bacillati</taxon>
        <taxon>Actinomycetota</taxon>
        <taxon>Actinomycetes</taxon>
        <taxon>Mycobacteriales</taxon>
        <taxon>Corynebacteriaceae</taxon>
        <taxon>Corynebacterium</taxon>
    </lineage>
</organism>
<keyword evidence="6" id="KW-0408">Iron</keyword>
<comment type="catalytic activity">
    <reaction evidence="8">
        <text>(sulfur carrier)-H + L-cysteine = (sulfur carrier)-SH + L-alanine</text>
        <dbReference type="Rhea" id="RHEA:43892"/>
        <dbReference type="Rhea" id="RHEA-COMP:14737"/>
        <dbReference type="Rhea" id="RHEA-COMP:14739"/>
        <dbReference type="ChEBI" id="CHEBI:29917"/>
        <dbReference type="ChEBI" id="CHEBI:35235"/>
        <dbReference type="ChEBI" id="CHEBI:57972"/>
        <dbReference type="ChEBI" id="CHEBI:64428"/>
        <dbReference type="EC" id="2.8.1.7"/>
    </reaction>
</comment>
<dbReference type="InterPro" id="IPR000192">
    <property type="entry name" value="Aminotrans_V_dom"/>
</dbReference>
<dbReference type="Gene3D" id="3.40.640.10">
    <property type="entry name" value="Type I PLP-dependent aspartate aminotransferase-like (Major domain)"/>
    <property type="match status" value="1"/>
</dbReference>
<reference evidence="10 11" key="1">
    <citation type="submission" date="2016-02" db="EMBL/GenBank/DDBJ databases">
        <title>Corynebacterium glutamicum N24 whole genome sequencing project.</title>
        <authorList>
            <person name="Matsutani M."/>
            <person name="Nangtapong N."/>
            <person name="Yakushi T."/>
            <person name="Matsushita K."/>
        </authorList>
    </citation>
    <scope>NUCLEOTIDE SEQUENCE [LARGE SCALE GENOMIC DNA]</scope>
    <source>
        <strain evidence="10 11">N24</strain>
    </source>
</reference>
<dbReference type="GO" id="GO:0031071">
    <property type="term" value="F:cysteine desulfurase activity"/>
    <property type="evidence" value="ECO:0007669"/>
    <property type="project" value="UniProtKB-EC"/>
</dbReference>
<keyword evidence="7" id="KW-0411">Iron-sulfur</keyword>
<dbReference type="PANTHER" id="PTHR11601">
    <property type="entry name" value="CYSTEINE DESULFURYLASE FAMILY MEMBER"/>
    <property type="match status" value="1"/>
</dbReference>
<comment type="cofactor">
    <cofactor evidence="1">
        <name>pyridoxal 5'-phosphate</name>
        <dbReference type="ChEBI" id="CHEBI:597326"/>
    </cofactor>
</comment>
<accession>A0A169RUB6</accession>
<dbReference type="Gene3D" id="1.10.260.50">
    <property type="match status" value="1"/>
</dbReference>
<evidence type="ECO:0000256" key="7">
    <source>
        <dbReference type="ARBA" id="ARBA00023014"/>
    </source>
</evidence>
<dbReference type="EMBL" id="AP017369">
    <property type="protein sequence ID" value="BAU95448.1"/>
    <property type="molecule type" value="Genomic_DNA"/>
</dbReference>
<evidence type="ECO:0000256" key="1">
    <source>
        <dbReference type="ARBA" id="ARBA00001933"/>
    </source>
</evidence>
<name>A0A169RUB6_9CORY</name>
<evidence type="ECO:0000256" key="2">
    <source>
        <dbReference type="ARBA" id="ARBA00006490"/>
    </source>
</evidence>
<evidence type="ECO:0000256" key="8">
    <source>
        <dbReference type="ARBA" id="ARBA00050776"/>
    </source>
</evidence>
<dbReference type="GO" id="GO:0051536">
    <property type="term" value="F:iron-sulfur cluster binding"/>
    <property type="evidence" value="ECO:0007669"/>
    <property type="project" value="UniProtKB-KW"/>
</dbReference>
<keyword evidence="11" id="KW-1185">Reference proteome</keyword>
<evidence type="ECO:0000256" key="5">
    <source>
        <dbReference type="ARBA" id="ARBA00022898"/>
    </source>
</evidence>
<dbReference type="SUPFAM" id="SSF53383">
    <property type="entry name" value="PLP-dependent transferases"/>
    <property type="match status" value="1"/>
</dbReference>
<comment type="similarity">
    <text evidence="2">Belongs to the class-V pyridoxal-phosphate-dependent aminotransferase family. NifS/IscS subfamily.</text>
</comment>
<dbReference type="Pfam" id="PF00266">
    <property type="entry name" value="Aminotran_5"/>
    <property type="match status" value="1"/>
</dbReference>
<dbReference type="InterPro" id="IPR015421">
    <property type="entry name" value="PyrdxlP-dep_Trfase_major"/>
</dbReference>
<sequence length="362" mass="38505">MIYVDNAATTSVRKEAIEAMWPYMTGAFGNPSSPHEVGKIASAGLDDARAKVARIIGGRPNHITFTSGGTEANNLAIKGSCLANPRGRHLITTPIEHDSILETASYLERFHDFEITYLSPDRTGLVSPEQLCEVLRPDTTLVSIGYANNEVGTVQPIARLAQASTAPFHTDAVQAAHLPFDIGVDALSLSGHKFGAPKGTGMLWSKLPLEPVIHGGGQEKGRRSGTENVAGAVAFARALELTQEEHYPDLSEFITEVLRIPGATLTGHSQMRLDGHASFLFDGIGSETVLLELERHGIVCSPGSACGSGEVSHVLLALGFSEDQARTAVRCTFGTSHSREEIQFVATAIAEAVATVRGESLV</sequence>
<protein>
    <submittedName>
        <fullName evidence="10">Cysteine sulfinate desulfinase</fullName>
    </submittedName>
</protein>
<dbReference type="RefSeq" id="WP_096455211.1">
    <property type="nucleotide sequence ID" value="NZ_AP017369.1"/>
</dbReference>
<evidence type="ECO:0000259" key="9">
    <source>
        <dbReference type="Pfam" id="PF00266"/>
    </source>
</evidence>
<evidence type="ECO:0000313" key="10">
    <source>
        <dbReference type="EMBL" id="BAU95448.1"/>
    </source>
</evidence>
<keyword evidence="5" id="KW-0663">Pyridoxal phosphate</keyword>
<dbReference type="Gene3D" id="3.90.1150.10">
    <property type="entry name" value="Aspartate Aminotransferase, domain 1"/>
    <property type="match status" value="1"/>
</dbReference>
<dbReference type="InterPro" id="IPR015422">
    <property type="entry name" value="PyrdxlP-dep_Trfase_small"/>
</dbReference>
<dbReference type="InterPro" id="IPR016454">
    <property type="entry name" value="Cysteine_dSase"/>
</dbReference>